<evidence type="ECO:0000313" key="1">
    <source>
        <dbReference type="EMBL" id="KAJ4147062.1"/>
    </source>
</evidence>
<dbReference type="RefSeq" id="XP_056050003.1">
    <property type="nucleotide sequence ID" value="XM_056192914.1"/>
</dbReference>
<dbReference type="AlphaFoldDB" id="A0A9W8Q4M8"/>
<reference evidence="1" key="1">
    <citation type="journal article" date="2023" name="Access Microbiol">
        <title>De-novo genome assembly for Akanthomyces muscarius, a biocontrol agent of insect agricultural pests.</title>
        <authorList>
            <person name="Erdos Z."/>
            <person name="Studholme D.J."/>
            <person name="Raymond B."/>
            <person name="Sharma M."/>
        </authorList>
    </citation>
    <scope>NUCLEOTIDE SEQUENCE</scope>
    <source>
        <strain evidence="1">Ve6</strain>
    </source>
</reference>
<proteinExistence type="predicted"/>
<accession>A0A9W8Q4M8</accession>
<organism evidence="1 2">
    <name type="scientific">Akanthomyces muscarius</name>
    <name type="common">Entomopathogenic fungus</name>
    <name type="synonym">Lecanicillium muscarium</name>
    <dbReference type="NCBI Taxonomy" id="2231603"/>
    <lineage>
        <taxon>Eukaryota</taxon>
        <taxon>Fungi</taxon>
        <taxon>Dikarya</taxon>
        <taxon>Ascomycota</taxon>
        <taxon>Pezizomycotina</taxon>
        <taxon>Sordariomycetes</taxon>
        <taxon>Hypocreomycetidae</taxon>
        <taxon>Hypocreales</taxon>
        <taxon>Cordycipitaceae</taxon>
        <taxon>Akanthomyces</taxon>
    </lineage>
</organism>
<gene>
    <name evidence="1" type="ORF">LMH87_001614</name>
</gene>
<sequence length="110" mass="12177">MLDLRGTACVYLLLKGLTAAQFGGVRGELSFATLTIHFDPRRTAKDTLLAKLIQLDNDAGEIAGIRIPAREEVLDSILKAPWLTVAVGFFVGALKLQYMRSEEPRNKYNL</sequence>
<dbReference type="KEGG" id="amus:LMH87_001614"/>
<keyword evidence="2" id="KW-1185">Reference proteome</keyword>
<comment type="caution">
    <text evidence="1">The sequence shown here is derived from an EMBL/GenBank/DDBJ whole genome shotgun (WGS) entry which is preliminary data.</text>
</comment>
<name>A0A9W8Q4M8_AKAMU</name>
<protein>
    <submittedName>
        <fullName evidence="1">Uncharacterized protein</fullName>
    </submittedName>
</protein>
<evidence type="ECO:0000313" key="2">
    <source>
        <dbReference type="Proteomes" id="UP001144673"/>
    </source>
</evidence>
<dbReference type="GeneID" id="80888773"/>
<dbReference type="EMBL" id="JAJHUN010000010">
    <property type="protein sequence ID" value="KAJ4147062.1"/>
    <property type="molecule type" value="Genomic_DNA"/>
</dbReference>
<dbReference type="Proteomes" id="UP001144673">
    <property type="component" value="Chromosome 3"/>
</dbReference>